<comment type="function">
    <text evidence="9">Channel that opens in response to stretch forces in the membrane lipid bilayer. May participate in the regulation of osmotic pressure changes within the cell.</text>
</comment>
<keyword evidence="7 9" id="KW-0472">Membrane</keyword>
<dbReference type="GO" id="GO:0008381">
    <property type="term" value="F:mechanosensitive monoatomic ion channel activity"/>
    <property type="evidence" value="ECO:0007669"/>
    <property type="project" value="UniProtKB-UniRule"/>
</dbReference>
<dbReference type="RefSeq" id="WP_069696399.1">
    <property type="nucleotide sequence ID" value="NZ_CP043010.1"/>
</dbReference>
<evidence type="ECO:0000256" key="7">
    <source>
        <dbReference type="ARBA" id="ARBA00023136"/>
    </source>
</evidence>
<dbReference type="InterPro" id="IPR001185">
    <property type="entry name" value="MS_channel"/>
</dbReference>
<evidence type="ECO:0000313" key="10">
    <source>
        <dbReference type="EMBL" id="UYV97443.1"/>
    </source>
</evidence>
<evidence type="ECO:0000256" key="5">
    <source>
        <dbReference type="ARBA" id="ARBA00022989"/>
    </source>
</evidence>
<dbReference type="GO" id="GO:0005886">
    <property type="term" value="C:plasma membrane"/>
    <property type="evidence" value="ECO:0007669"/>
    <property type="project" value="UniProtKB-SubCell"/>
</dbReference>
<organism evidence="10 11">
    <name type="scientific">Paenarthrobacter ureafaciens</name>
    <dbReference type="NCBI Taxonomy" id="37931"/>
    <lineage>
        <taxon>Bacteria</taxon>
        <taxon>Bacillati</taxon>
        <taxon>Actinomycetota</taxon>
        <taxon>Actinomycetes</taxon>
        <taxon>Micrococcales</taxon>
        <taxon>Micrococcaceae</taxon>
        <taxon>Paenarthrobacter</taxon>
    </lineage>
</organism>
<keyword evidence="2 9" id="KW-0813">Transport</keyword>
<comment type="subunit">
    <text evidence="9">Homopentamer.</text>
</comment>
<evidence type="ECO:0000256" key="6">
    <source>
        <dbReference type="ARBA" id="ARBA00023065"/>
    </source>
</evidence>
<accession>A0AAX3EHK8</accession>
<keyword evidence="6 9" id="KW-0406">Ion transport</keyword>
<dbReference type="PANTHER" id="PTHR30266:SF2">
    <property type="entry name" value="LARGE-CONDUCTANCE MECHANOSENSITIVE CHANNEL"/>
    <property type="match status" value="1"/>
</dbReference>
<dbReference type="InterPro" id="IPR037673">
    <property type="entry name" value="MSC/AndL"/>
</dbReference>
<name>A0AAX3EHK8_PAEUR</name>
<evidence type="ECO:0000256" key="2">
    <source>
        <dbReference type="ARBA" id="ARBA00022448"/>
    </source>
</evidence>
<dbReference type="NCBIfam" id="TIGR00220">
    <property type="entry name" value="mscL"/>
    <property type="match status" value="1"/>
</dbReference>
<comment type="subcellular location">
    <subcellularLocation>
        <location evidence="9">Cell membrane</location>
        <topology evidence="9">Multi-pass membrane protein</topology>
    </subcellularLocation>
    <subcellularLocation>
        <location evidence="1">Membrane</location>
        <topology evidence="1">Multi-pass membrane protein</topology>
    </subcellularLocation>
</comment>
<sequence length="146" mass="15719">MFKGFKDFILRGNVIELAIAVVIGSAFTALVGAFTNNIINPVIAAAGGVNADGLGFRIWPDNEATFVNLGAVLTALVTFLITAAVVYFIFVAPMNKINSMVKDRLSTEEPEEEPLPADTALLAEIRDLLKEANGRGNRDLDNDPIR</sequence>
<evidence type="ECO:0000313" key="11">
    <source>
        <dbReference type="Proteomes" id="UP001163293"/>
    </source>
</evidence>
<comment type="similarity">
    <text evidence="9">Belongs to the MscL family.</text>
</comment>
<gene>
    <name evidence="9 10" type="primary">mscL</name>
    <name evidence="10" type="ORF">NL394_20840</name>
</gene>
<reference evidence="10" key="1">
    <citation type="submission" date="2022-07" db="EMBL/GenBank/DDBJ databases">
        <authorList>
            <person name="Wu T."/>
        </authorList>
    </citation>
    <scope>NUCLEOTIDE SEQUENCE</scope>
    <source>
        <strain evidence="10">SD-1</strain>
    </source>
</reference>
<dbReference type="PRINTS" id="PR01264">
    <property type="entry name" value="MECHCHANNEL"/>
</dbReference>
<keyword evidence="8 9" id="KW-0407">Ion channel</keyword>
<keyword evidence="11" id="KW-1185">Reference proteome</keyword>
<feature type="transmembrane region" description="Helical" evidence="9">
    <location>
        <begin position="12"/>
        <end position="34"/>
    </location>
</feature>
<keyword evidence="3 9" id="KW-1003">Cell membrane</keyword>
<dbReference type="HAMAP" id="MF_00115">
    <property type="entry name" value="MscL"/>
    <property type="match status" value="1"/>
</dbReference>
<keyword evidence="5 9" id="KW-1133">Transmembrane helix</keyword>
<dbReference type="SUPFAM" id="SSF81330">
    <property type="entry name" value="Gated mechanosensitive channel"/>
    <property type="match status" value="1"/>
</dbReference>
<proteinExistence type="inferred from homology"/>
<dbReference type="PANTHER" id="PTHR30266">
    <property type="entry name" value="MECHANOSENSITIVE CHANNEL MSCL"/>
    <property type="match status" value="1"/>
</dbReference>
<dbReference type="Proteomes" id="UP001163293">
    <property type="component" value="Chromosome"/>
</dbReference>
<evidence type="ECO:0000256" key="1">
    <source>
        <dbReference type="ARBA" id="ARBA00004141"/>
    </source>
</evidence>
<dbReference type="Gene3D" id="1.10.1200.120">
    <property type="entry name" value="Large-conductance mechanosensitive channel, MscL, domain 1"/>
    <property type="match status" value="1"/>
</dbReference>
<dbReference type="AlphaFoldDB" id="A0AAX3EHK8"/>
<dbReference type="Pfam" id="PF01741">
    <property type="entry name" value="MscL"/>
    <property type="match status" value="1"/>
</dbReference>
<keyword evidence="4 9" id="KW-0812">Transmembrane</keyword>
<dbReference type="InterPro" id="IPR036019">
    <property type="entry name" value="MscL_channel"/>
</dbReference>
<evidence type="ECO:0000256" key="9">
    <source>
        <dbReference type="HAMAP-Rule" id="MF_00115"/>
    </source>
</evidence>
<dbReference type="EMBL" id="CP101185">
    <property type="protein sequence ID" value="UYV97443.1"/>
    <property type="molecule type" value="Genomic_DNA"/>
</dbReference>
<evidence type="ECO:0000256" key="8">
    <source>
        <dbReference type="ARBA" id="ARBA00023303"/>
    </source>
</evidence>
<evidence type="ECO:0000256" key="3">
    <source>
        <dbReference type="ARBA" id="ARBA00022475"/>
    </source>
</evidence>
<protein>
    <recommendedName>
        <fullName evidence="9">Large-conductance mechanosensitive channel</fullName>
    </recommendedName>
</protein>
<feature type="transmembrane region" description="Helical" evidence="9">
    <location>
        <begin position="66"/>
        <end position="90"/>
    </location>
</feature>
<evidence type="ECO:0000256" key="4">
    <source>
        <dbReference type="ARBA" id="ARBA00022692"/>
    </source>
</evidence>